<name>A0AAU6U0V6_UNCXX</name>
<keyword evidence="1" id="KW-0812">Transmembrane</keyword>
<feature type="transmembrane region" description="Helical" evidence="1">
    <location>
        <begin position="215"/>
        <end position="231"/>
    </location>
</feature>
<accession>A0AAU6U0V6</accession>
<sequence>MENDKGHNVASVHKLASVLIALSLYLFLLDVILLGSGAWSINIVGFSLRKIEYAVMLTMVMVTISSFRGYIYICMALLFCLVSGIIVPLANNVKLEYATTELLSLLGILLCPLIVQNSFISSHWLRIRKFIFILTILSALCHIAVWVVGLSGSSYIDSIRSLLIRTLTISNDDLIDNILIADTPDGLFRVLLPSSSLLVIGFYISLQKLVRDRHFFDYFIVGIMIIALFSTWTRALYLSPALLLLGLCIYKLFPLTLKLGGIGTYLLFTSLIVLFILISGGLVHPEVLSLLGISSETSDDVRFEQVAWILNTFLEHPIFGTGLGGSAEDIRSLVAPWTYEMSLLALIMKLGVVGCLFFVVISASQIPHLLSGFFNGEKLSAQKVIWLMFSFSILIMFSTNPFMLSFPGVTLTFFILGELNYFMKE</sequence>
<feature type="transmembrane region" description="Helical" evidence="1">
    <location>
        <begin position="384"/>
        <end position="400"/>
    </location>
</feature>
<feature type="transmembrane region" description="Helical" evidence="1">
    <location>
        <begin position="341"/>
        <end position="363"/>
    </location>
</feature>
<feature type="transmembrane region" description="Helical" evidence="1">
    <location>
        <begin position="20"/>
        <end position="48"/>
    </location>
</feature>
<evidence type="ECO:0000256" key="1">
    <source>
        <dbReference type="SAM" id="Phobius"/>
    </source>
</evidence>
<keyword evidence="1" id="KW-0472">Membrane</keyword>
<feature type="transmembrane region" description="Helical" evidence="1">
    <location>
        <begin position="186"/>
        <end position="206"/>
    </location>
</feature>
<feature type="transmembrane region" description="Helical" evidence="1">
    <location>
        <begin position="69"/>
        <end position="90"/>
    </location>
</feature>
<proteinExistence type="predicted"/>
<reference evidence="2" key="1">
    <citation type="submission" date="2022-03" db="EMBL/GenBank/DDBJ databases">
        <title>Sea Food Isolates.</title>
        <authorList>
            <person name="Li c."/>
        </authorList>
    </citation>
    <scope>NUCLEOTIDE SEQUENCE</scope>
    <source>
        <strain evidence="2">19GA11TI05</strain>
    </source>
</reference>
<organism evidence="2">
    <name type="scientific">bacterium 19GA11TI05</name>
    <dbReference type="NCBI Taxonomy" id="2920688"/>
    <lineage>
        <taxon>Bacteria</taxon>
    </lineage>
</organism>
<feature type="transmembrane region" description="Helical" evidence="1">
    <location>
        <begin position="132"/>
        <end position="156"/>
    </location>
</feature>
<dbReference type="EMBL" id="CP095362">
    <property type="protein sequence ID" value="XAG67301.1"/>
    <property type="molecule type" value="Genomic_DNA"/>
</dbReference>
<evidence type="ECO:0000313" key="2">
    <source>
        <dbReference type="EMBL" id="XAG67301.1"/>
    </source>
</evidence>
<gene>
    <name evidence="2" type="ORF">MRM81_15835</name>
</gene>
<feature type="transmembrane region" description="Helical" evidence="1">
    <location>
        <begin position="102"/>
        <end position="120"/>
    </location>
</feature>
<evidence type="ECO:0008006" key="3">
    <source>
        <dbReference type="Google" id="ProtNLM"/>
    </source>
</evidence>
<protein>
    <recommendedName>
        <fullName evidence="3">O-antigen ligase domain-containing protein</fullName>
    </recommendedName>
</protein>
<feature type="transmembrane region" description="Helical" evidence="1">
    <location>
        <begin position="237"/>
        <end position="253"/>
    </location>
</feature>
<keyword evidence="1" id="KW-1133">Transmembrane helix</keyword>
<dbReference type="AlphaFoldDB" id="A0AAU6U0V6"/>
<feature type="transmembrane region" description="Helical" evidence="1">
    <location>
        <begin position="265"/>
        <end position="283"/>
    </location>
</feature>